<dbReference type="Pfam" id="PF01774">
    <property type="entry name" value="UreD"/>
    <property type="match status" value="1"/>
</dbReference>
<protein>
    <recommendedName>
        <fullName evidence="3">Urease accessory protein UreD</fullName>
    </recommendedName>
</protein>
<dbReference type="HAMAP" id="MF_01384">
    <property type="entry name" value="UreD"/>
    <property type="match status" value="1"/>
</dbReference>
<reference evidence="4" key="1">
    <citation type="journal article" date="2014" name="Int. J. Syst. Evol. Microbiol.">
        <title>Complete genome sequence of Corynebacterium casei LMG S-19264T (=DSM 44701T), isolated from a smear-ripened cheese.</title>
        <authorList>
            <consortium name="US DOE Joint Genome Institute (JGI-PGF)"/>
            <person name="Walter F."/>
            <person name="Albersmeier A."/>
            <person name="Kalinowski J."/>
            <person name="Ruckert C."/>
        </authorList>
    </citation>
    <scope>NUCLEOTIDE SEQUENCE</scope>
    <source>
        <strain evidence="4">CGMCC 1.12987</strain>
    </source>
</reference>
<dbReference type="AlphaFoldDB" id="A0A917G2T1"/>
<evidence type="ECO:0000256" key="2">
    <source>
        <dbReference type="ARBA" id="ARBA00023186"/>
    </source>
</evidence>
<keyword evidence="3" id="KW-0996">Nickel insertion</keyword>
<organism evidence="4 5">
    <name type="scientific">Paenibacillus abyssi</name>
    <dbReference type="NCBI Taxonomy" id="1340531"/>
    <lineage>
        <taxon>Bacteria</taxon>
        <taxon>Bacillati</taxon>
        <taxon>Bacillota</taxon>
        <taxon>Bacilli</taxon>
        <taxon>Bacillales</taxon>
        <taxon>Paenibacillaceae</taxon>
        <taxon>Paenibacillus</taxon>
    </lineage>
</organism>
<keyword evidence="2 3" id="KW-0143">Chaperone</keyword>
<dbReference type="GO" id="GO:0005737">
    <property type="term" value="C:cytoplasm"/>
    <property type="evidence" value="ECO:0007669"/>
    <property type="project" value="UniProtKB-SubCell"/>
</dbReference>
<proteinExistence type="inferred from homology"/>
<keyword evidence="5" id="KW-1185">Reference proteome</keyword>
<comment type="caution">
    <text evidence="4">The sequence shown here is derived from an EMBL/GenBank/DDBJ whole genome shotgun (WGS) entry which is preliminary data.</text>
</comment>
<accession>A0A917G2T1</accession>
<comment type="similarity">
    <text evidence="1 3">Belongs to the UreD family.</text>
</comment>
<dbReference type="GO" id="GO:0016151">
    <property type="term" value="F:nickel cation binding"/>
    <property type="evidence" value="ECO:0007669"/>
    <property type="project" value="UniProtKB-UniRule"/>
</dbReference>
<comment type="function">
    <text evidence="3">Required for maturation of urease via the functional incorporation of the urease nickel metallocenter.</text>
</comment>
<dbReference type="InterPro" id="IPR002669">
    <property type="entry name" value="UreD"/>
</dbReference>
<name>A0A917G2T1_9BACL</name>
<sequence length="269" mass="30600">MRASFALRHGETAITGKYHTAPIKIAKTFPLDGQLGVMMMDVSPGLLAGDGYELSWQAGRDTRLYLTNQSYTKVHPCPDGTSASMKQRFLVDDGAYIENMMEPVMLYKDAAYTNETEVFLGRGSVWMQAEVLSPGRLLRGEKFQYRRYDNRMRVYYEEEMIFAQRQLIEPATQQLDAPGAWEDWSHIGSFYCFSDAIESVHADTLRAALQALPERLGQPIKYGVSLTYRHGLAVAVAGHTAWQLQELLQSAWTVMRCELMKLPPIRFRK</sequence>
<comment type="subcellular location">
    <subcellularLocation>
        <location evidence="3">Cytoplasm</location>
    </subcellularLocation>
</comment>
<dbReference type="PANTHER" id="PTHR33643">
    <property type="entry name" value="UREASE ACCESSORY PROTEIN D"/>
    <property type="match status" value="1"/>
</dbReference>
<keyword evidence="3" id="KW-0963">Cytoplasm</keyword>
<reference evidence="4" key="2">
    <citation type="submission" date="2020-09" db="EMBL/GenBank/DDBJ databases">
        <authorList>
            <person name="Sun Q."/>
            <person name="Zhou Y."/>
        </authorList>
    </citation>
    <scope>NUCLEOTIDE SEQUENCE</scope>
    <source>
        <strain evidence="4">CGMCC 1.12987</strain>
    </source>
</reference>
<dbReference type="PANTHER" id="PTHR33643:SF1">
    <property type="entry name" value="UREASE ACCESSORY PROTEIN D"/>
    <property type="match status" value="1"/>
</dbReference>
<evidence type="ECO:0000313" key="4">
    <source>
        <dbReference type="EMBL" id="GGG19648.1"/>
    </source>
</evidence>
<dbReference type="EMBL" id="BMGR01000015">
    <property type="protein sequence ID" value="GGG19648.1"/>
    <property type="molecule type" value="Genomic_DNA"/>
</dbReference>
<dbReference type="Proteomes" id="UP000644756">
    <property type="component" value="Unassembled WGS sequence"/>
</dbReference>
<comment type="subunit">
    <text evidence="3">UreD, UreF and UreG form a complex that acts as a GTP-hydrolysis-dependent molecular chaperone, activating the urease apoprotein by helping to assemble the nickel containing metallocenter of UreC. The UreE protein probably delivers the nickel.</text>
</comment>
<evidence type="ECO:0000256" key="1">
    <source>
        <dbReference type="ARBA" id="ARBA00007177"/>
    </source>
</evidence>
<evidence type="ECO:0000313" key="5">
    <source>
        <dbReference type="Proteomes" id="UP000644756"/>
    </source>
</evidence>
<evidence type="ECO:0000256" key="3">
    <source>
        <dbReference type="HAMAP-Rule" id="MF_01384"/>
    </source>
</evidence>
<gene>
    <name evidence="3 4" type="primary">ureD</name>
    <name evidence="4" type="ORF">GCM10010916_40590</name>
</gene>